<dbReference type="InterPro" id="IPR013785">
    <property type="entry name" value="Aldolase_TIM"/>
</dbReference>
<evidence type="ECO:0000256" key="5">
    <source>
        <dbReference type="SAM" id="MobiDB-lite"/>
    </source>
</evidence>
<protein>
    <recommendedName>
        <fullName evidence="4">Phospho-2-dehydro-3-deoxyheptonate aldolase</fullName>
        <ecNumber evidence="4">2.5.1.54</ecNumber>
    </recommendedName>
</protein>
<dbReference type="Proteomes" id="UP000516052">
    <property type="component" value="Chromosome"/>
</dbReference>
<evidence type="ECO:0000256" key="4">
    <source>
        <dbReference type="RuleBase" id="RU363071"/>
    </source>
</evidence>
<evidence type="ECO:0000256" key="3">
    <source>
        <dbReference type="PIRSR" id="PIRSR602480-1"/>
    </source>
</evidence>
<dbReference type="Gene3D" id="3.20.20.70">
    <property type="entry name" value="Aldolase class I"/>
    <property type="match status" value="1"/>
</dbReference>
<dbReference type="SUPFAM" id="SSF51569">
    <property type="entry name" value="Aldolase"/>
    <property type="match status" value="1"/>
</dbReference>
<reference evidence="6 7" key="1">
    <citation type="submission" date="2020-08" db="EMBL/GenBank/DDBJ databases">
        <title>A novel species.</title>
        <authorList>
            <person name="Gao J."/>
        </authorList>
    </citation>
    <scope>NUCLEOTIDE SEQUENCE [LARGE SCALE GENOMIC DNA]</scope>
    <source>
        <strain evidence="6 7">CRXT-G-22</strain>
    </source>
</reference>
<evidence type="ECO:0000313" key="6">
    <source>
        <dbReference type="EMBL" id="QNP74840.1"/>
    </source>
</evidence>
<comment type="pathway">
    <text evidence="4">Metabolic intermediate biosynthesis; chorismate biosynthesis; chorismate from D-erythrose 4-phosphate and phosphoenolpyruvate: step 1/7.</text>
</comment>
<dbReference type="RefSeq" id="WP_187751764.1">
    <property type="nucleotide sequence ID" value="NZ_CP060828.1"/>
</dbReference>
<dbReference type="AlphaFoldDB" id="A0A7H0IPX4"/>
<comment type="similarity">
    <text evidence="1 4">Belongs to the class-II DAHP synthase family.</text>
</comment>
<gene>
    <name evidence="6" type="ORF">IAG44_38940</name>
</gene>
<dbReference type="InterPro" id="IPR002480">
    <property type="entry name" value="DAHP_synth_2"/>
</dbReference>
<accession>A0A7H0IPX4</accession>
<feature type="binding site" evidence="3">
    <location>
        <position position="233"/>
    </location>
    <ligand>
        <name>phosphoenolpyruvate</name>
        <dbReference type="ChEBI" id="CHEBI:58702"/>
    </ligand>
</feature>
<dbReference type="Pfam" id="PF01474">
    <property type="entry name" value="DAHP_synth_2"/>
    <property type="match status" value="2"/>
</dbReference>
<organism evidence="6 7">
    <name type="scientific">Streptomyces roseirectus</name>
    <dbReference type="NCBI Taxonomy" id="2768066"/>
    <lineage>
        <taxon>Bacteria</taxon>
        <taxon>Bacillati</taxon>
        <taxon>Actinomycetota</taxon>
        <taxon>Actinomycetes</taxon>
        <taxon>Kitasatosporales</taxon>
        <taxon>Streptomycetaceae</taxon>
        <taxon>Streptomyces</taxon>
    </lineage>
</organism>
<keyword evidence="4" id="KW-0028">Amino-acid biosynthesis</keyword>
<keyword evidence="3" id="KW-0170">Cobalt</keyword>
<dbReference type="GO" id="GO:0008652">
    <property type="term" value="P:amino acid biosynthetic process"/>
    <property type="evidence" value="ECO:0007669"/>
    <property type="project" value="UniProtKB-KW"/>
</dbReference>
<sequence>MTDVALSPPWTRLPAAQQPGWADHPSLPGVRDRLAEARPLVGLDTALRLADELAAVAAGEALVLQAGDCAESFDELSPAHTEAKLDVLDAVADRMAELAGRPVVRIGRLGGQFAKPRSAPTEVVDGRVLPAFRGHAVNSAGPDPAERRPDPRRLLCAYTASDLVLSRLTRRPHPLWASHEALLLDYEAPLVRFENGRRYLSSAHLPWLGYRTSQPDHAHVALLAGMANPVAVKIGPSTTPEQAVRLCAVLDPDRRPGRLTLIARLGRAQVRTRLAPVVTAVLAAGHPAVWLCDPSHGNTFSLDNGVKTRRLADMVAEARTFHDLLTECGARPGGLHLELAADDVTECVGGGIEEADLRLRYRSLCDPRLNPGQALLLLDRLFHER</sequence>
<feature type="binding site" evidence="3">
    <location>
        <position position="296"/>
    </location>
    <ligand>
        <name>Mn(2+)</name>
        <dbReference type="ChEBI" id="CHEBI:29035"/>
    </ligand>
</feature>
<dbReference type="PANTHER" id="PTHR21337">
    <property type="entry name" value="PHOSPHO-2-DEHYDRO-3-DEOXYHEPTONATE ALDOLASE 1, 2"/>
    <property type="match status" value="1"/>
</dbReference>
<keyword evidence="2 4" id="KW-0808">Transferase</keyword>
<proteinExistence type="inferred from homology"/>
<dbReference type="EC" id="2.5.1.54" evidence="4"/>
<dbReference type="GO" id="GO:0009423">
    <property type="term" value="P:chorismate biosynthetic process"/>
    <property type="evidence" value="ECO:0007669"/>
    <property type="project" value="UniProtKB-UniPathway"/>
</dbReference>
<keyword evidence="7" id="KW-1185">Reference proteome</keyword>
<comment type="catalytic activity">
    <reaction evidence="4">
        <text>D-erythrose 4-phosphate + phosphoenolpyruvate + H2O = 7-phospho-2-dehydro-3-deoxy-D-arabino-heptonate + phosphate</text>
        <dbReference type="Rhea" id="RHEA:14717"/>
        <dbReference type="ChEBI" id="CHEBI:15377"/>
        <dbReference type="ChEBI" id="CHEBI:16897"/>
        <dbReference type="ChEBI" id="CHEBI:43474"/>
        <dbReference type="ChEBI" id="CHEBI:58394"/>
        <dbReference type="ChEBI" id="CHEBI:58702"/>
        <dbReference type="EC" id="2.5.1.54"/>
    </reaction>
</comment>
<dbReference type="GO" id="GO:0003849">
    <property type="term" value="F:3-deoxy-7-phosphoheptulonate synthase activity"/>
    <property type="evidence" value="ECO:0007669"/>
    <property type="project" value="UniProtKB-EC"/>
</dbReference>
<feature type="region of interest" description="Disordered" evidence="5">
    <location>
        <begin position="1"/>
        <end position="23"/>
    </location>
</feature>
<evidence type="ECO:0000256" key="2">
    <source>
        <dbReference type="ARBA" id="ARBA00022679"/>
    </source>
</evidence>
<dbReference type="PANTHER" id="PTHR21337:SF0">
    <property type="entry name" value="PHOSPHO-2-DEHYDRO-3-DEOXYHEPTONATE ALDOLASE"/>
    <property type="match status" value="1"/>
</dbReference>
<evidence type="ECO:0000313" key="7">
    <source>
        <dbReference type="Proteomes" id="UP000516052"/>
    </source>
</evidence>
<name>A0A7H0IPX4_9ACTN</name>
<keyword evidence="4" id="KW-0057">Aromatic amino acid biosynthesis</keyword>
<evidence type="ECO:0000256" key="1">
    <source>
        <dbReference type="ARBA" id="ARBA00008911"/>
    </source>
</evidence>
<dbReference type="UniPathway" id="UPA00053">
    <property type="reaction ID" value="UER00084"/>
</dbReference>
<feature type="binding site" evidence="3">
    <location>
        <position position="338"/>
    </location>
    <ligand>
        <name>Mn(2+)</name>
        <dbReference type="ChEBI" id="CHEBI:29035"/>
    </ligand>
</feature>
<keyword evidence="3" id="KW-0104">Cadmium</keyword>
<comment type="cofactor">
    <cofactor evidence="3">
        <name>Mn(2+)</name>
        <dbReference type="ChEBI" id="CHEBI:29035"/>
    </cofactor>
    <cofactor evidence="3">
        <name>Co(2+)</name>
        <dbReference type="ChEBI" id="CHEBI:48828"/>
    </cofactor>
    <cofactor evidence="3">
        <name>Cd(2+)</name>
        <dbReference type="ChEBI" id="CHEBI:48775"/>
    </cofactor>
    <text evidence="3">Binds 1 divalent cation per subunit. The enzyme is active with manganese, cobalt or cadmium ions.</text>
</comment>
<dbReference type="EMBL" id="CP060828">
    <property type="protein sequence ID" value="QNP74840.1"/>
    <property type="molecule type" value="Genomic_DNA"/>
</dbReference>
<feature type="binding site" evidence="3">
    <location>
        <position position="366"/>
    </location>
    <ligand>
        <name>Mn(2+)</name>
        <dbReference type="ChEBI" id="CHEBI:29035"/>
    </ligand>
</feature>
<feature type="binding site" evidence="3">
    <location>
        <position position="69"/>
    </location>
    <ligand>
        <name>Mn(2+)</name>
        <dbReference type="ChEBI" id="CHEBI:29035"/>
    </ligand>
</feature>
<feature type="binding site" evidence="3">
    <location>
        <position position="108"/>
    </location>
    <ligand>
        <name>phosphoenolpyruvate</name>
        <dbReference type="ChEBI" id="CHEBI:58702"/>
    </ligand>
</feature>
<dbReference type="KEGG" id="sroi:IAG44_38940"/>
<keyword evidence="3" id="KW-0464">Manganese</keyword>
<feature type="binding site" evidence="3">
    <location>
        <position position="264"/>
    </location>
    <ligand>
        <name>phosphoenolpyruvate</name>
        <dbReference type="ChEBI" id="CHEBI:58702"/>
    </ligand>
</feature>
<dbReference type="GO" id="GO:0009073">
    <property type="term" value="P:aromatic amino acid family biosynthetic process"/>
    <property type="evidence" value="ECO:0007669"/>
    <property type="project" value="UniProtKB-KW"/>
</dbReference>